<reference evidence="2 3" key="1">
    <citation type="journal article" date="2014" name="Int. J. Syst. Evol. Microbiol.">
        <title>Complete genome sequence of Corynebacterium casei LMG S-19264T (=DSM 44701T), isolated from a smear-ripened cheese.</title>
        <authorList>
            <consortium name="US DOE Joint Genome Institute (JGI-PGF)"/>
            <person name="Walter F."/>
            <person name="Albersmeier A."/>
            <person name="Kalinowski J."/>
            <person name="Ruckert C."/>
        </authorList>
    </citation>
    <scope>NUCLEOTIDE SEQUENCE [LARGE SCALE GENOMIC DNA]</scope>
    <source>
        <strain evidence="2 3">CGMCC 1.15286</strain>
    </source>
</reference>
<dbReference type="Proteomes" id="UP000600247">
    <property type="component" value="Unassembled WGS sequence"/>
</dbReference>
<accession>A0A917M9M9</accession>
<gene>
    <name evidence="2" type="ORF">GCM10010918_50710</name>
</gene>
<evidence type="ECO:0000313" key="2">
    <source>
        <dbReference type="EMBL" id="GGG86372.1"/>
    </source>
</evidence>
<proteinExistence type="predicted"/>
<name>A0A917M9M9_9BACL</name>
<keyword evidence="1" id="KW-0472">Membrane</keyword>
<dbReference type="EMBL" id="BMHY01000016">
    <property type="protein sequence ID" value="GGG86372.1"/>
    <property type="molecule type" value="Genomic_DNA"/>
</dbReference>
<sequence>MTTEILILIIIIANAGALFRMVIFSKFNRNQIFFSIASINIVIFVIYFGSSSEFNLSQEDKVFFSLIGIAALVSFFYFTDKKK</sequence>
<feature type="transmembrane region" description="Helical" evidence="1">
    <location>
        <begin position="62"/>
        <end position="79"/>
    </location>
</feature>
<evidence type="ECO:0000256" key="1">
    <source>
        <dbReference type="SAM" id="Phobius"/>
    </source>
</evidence>
<dbReference type="RefSeq" id="WP_188892488.1">
    <property type="nucleotide sequence ID" value="NZ_BMHY01000016.1"/>
</dbReference>
<feature type="transmembrane region" description="Helical" evidence="1">
    <location>
        <begin position="32"/>
        <end position="50"/>
    </location>
</feature>
<keyword evidence="1" id="KW-1133">Transmembrane helix</keyword>
<keyword evidence="1" id="KW-0812">Transmembrane</keyword>
<feature type="transmembrane region" description="Helical" evidence="1">
    <location>
        <begin position="6"/>
        <end position="25"/>
    </location>
</feature>
<dbReference type="AlphaFoldDB" id="A0A917M9M9"/>
<keyword evidence="3" id="KW-1185">Reference proteome</keyword>
<evidence type="ECO:0000313" key="3">
    <source>
        <dbReference type="Proteomes" id="UP000600247"/>
    </source>
</evidence>
<organism evidence="2 3">
    <name type="scientific">Paenibacillus radicis</name>
    <name type="common">ex Gao et al. 2016</name>
    <dbReference type="NCBI Taxonomy" id="1737354"/>
    <lineage>
        <taxon>Bacteria</taxon>
        <taxon>Bacillati</taxon>
        <taxon>Bacillota</taxon>
        <taxon>Bacilli</taxon>
        <taxon>Bacillales</taxon>
        <taxon>Paenibacillaceae</taxon>
        <taxon>Paenibacillus</taxon>
    </lineage>
</organism>
<comment type="caution">
    <text evidence="2">The sequence shown here is derived from an EMBL/GenBank/DDBJ whole genome shotgun (WGS) entry which is preliminary data.</text>
</comment>
<protein>
    <submittedName>
        <fullName evidence="2">Uncharacterized protein</fullName>
    </submittedName>
</protein>